<proteinExistence type="inferred from homology"/>
<keyword evidence="4" id="KW-0472">Membrane</keyword>
<evidence type="ECO:0000256" key="3">
    <source>
        <dbReference type="ARBA" id="ARBA00022927"/>
    </source>
</evidence>
<dbReference type="InParanoid" id="A3LVW0"/>
<gene>
    <name evidence="9" type="ORF">PICST_60950</name>
</gene>
<dbReference type="SUPFAM" id="SSF64356">
    <property type="entry name" value="SNARE-like"/>
    <property type="match status" value="1"/>
</dbReference>
<comment type="subcellular location">
    <subcellularLocation>
        <location evidence="6">Membrane</location>
        <location evidence="6">Coated pit</location>
    </subcellularLocation>
</comment>
<evidence type="ECO:0000256" key="7">
    <source>
        <dbReference type="PIRNR" id="PIRNR005992"/>
    </source>
</evidence>
<dbReference type="InterPro" id="IPR050431">
    <property type="entry name" value="Adaptor_comp_med_subunit"/>
</dbReference>
<dbReference type="KEGG" id="pic:PICST_60950"/>
<dbReference type="InterPro" id="IPR001392">
    <property type="entry name" value="Clathrin_mu"/>
</dbReference>
<accession>A3LVW0</accession>
<dbReference type="Pfam" id="PF00928">
    <property type="entry name" value="Adap_comp_sub"/>
    <property type="match status" value="1"/>
</dbReference>
<dbReference type="AlphaFoldDB" id="A3LVW0"/>
<evidence type="ECO:0000256" key="1">
    <source>
        <dbReference type="ARBA" id="ARBA00022448"/>
    </source>
</evidence>
<evidence type="ECO:0000256" key="5">
    <source>
        <dbReference type="ARBA" id="ARBA00023176"/>
    </source>
</evidence>
<dbReference type="PRINTS" id="PR00314">
    <property type="entry name" value="CLATHRINADPT"/>
</dbReference>
<dbReference type="PIRSF" id="PIRSF005992">
    <property type="entry name" value="Clathrin_mu"/>
    <property type="match status" value="1"/>
</dbReference>
<dbReference type="HOGENOM" id="CLU_026996_5_2_1"/>
<sequence length="465" mass="52554">MITALFIYDSKGDVLMSKLYKDGIKRNISDVFRIQIISTTNKGASSSSRDVRSPVLTLGSTSFVYIKSSSIWFCAVTRSNQDCSAILEFLYNLESLLKVVQLTSESITNNFSLVYELLEEIVEFGYPTNLELSYLKNYLTTVPTNDNIFKMSSSAWKSSKNAGASNTVNASSSSRAHPDRNITWRSPGIKYRRNEIFLNVEEKITVVMNDDADVLRSHVDGCIRMKTHLSGMPECRFGLGDNSILLNSFNKNVDTSGGNVILEDSKFHQCVELNKFDSDRLIQFVPPDGEFQLMAYHCRSNINLPFKVYADVYEIGRSKLSYKIRVKSCFPAKIPATNVQIKVPTPKGVLDSYSSNSAGKSKFHPEDNVILWKFNKFFGEQEHVLTAEVELADNSHDTSQQMAQTNTTNSILNWSRPPIKLDFVIEMFSSSGLAVKFLKVQEKSNYKTVKWVKYSTQSGSYEIRY</sequence>
<dbReference type="OMA" id="VWKIPRI"/>
<dbReference type="GO" id="GO:0006897">
    <property type="term" value="P:endocytosis"/>
    <property type="evidence" value="ECO:0007669"/>
    <property type="project" value="UniProtKB-KW"/>
</dbReference>
<keyword evidence="5" id="KW-0168">Coated pit</keyword>
<dbReference type="GO" id="GO:0030122">
    <property type="term" value="C:AP-2 adaptor complex"/>
    <property type="evidence" value="ECO:0007669"/>
    <property type="project" value="EnsemblFungi"/>
</dbReference>
<dbReference type="InterPro" id="IPR011012">
    <property type="entry name" value="Longin-like_dom_sf"/>
</dbReference>
<evidence type="ECO:0000256" key="2">
    <source>
        <dbReference type="ARBA" id="ARBA00022583"/>
    </source>
</evidence>
<dbReference type="InterPro" id="IPR043532">
    <property type="entry name" value="AP2_Mu_N"/>
</dbReference>
<evidence type="ECO:0000256" key="4">
    <source>
        <dbReference type="ARBA" id="ARBA00023136"/>
    </source>
</evidence>
<keyword evidence="10" id="KW-1185">Reference proteome</keyword>
<dbReference type="CDD" id="cd09251">
    <property type="entry name" value="AP-2_Mu2_Cterm"/>
    <property type="match status" value="1"/>
</dbReference>
<protein>
    <recommendedName>
        <fullName evidence="8">MHD domain-containing protein</fullName>
    </recommendedName>
</protein>
<dbReference type="PANTHER" id="PTHR10529">
    <property type="entry name" value="AP COMPLEX SUBUNIT MU"/>
    <property type="match status" value="1"/>
</dbReference>
<evidence type="ECO:0000256" key="6">
    <source>
        <dbReference type="ARBA" id="ARBA00037878"/>
    </source>
</evidence>
<dbReference type="InterPro" id="IPR028565">
    <property type="entry name" value="MHD"/>
</dbReference>
<feature type="domain" description="MHD" evidence="8">
    <location>
        <begin position="193"/>
        <end position="464"/>
    </location>
</feature>
<comment type="similarity">
    <text evidence="7">Belongs to the adaptor complexes medium subunit family.</text>
</comment>
<evidence type="ECO:0000259" key="8">
    <source>
        <dbReference type="PROSITE" id="PS51072"/>
    </source>
</evidence>
<evidence type="ECO:0000313" key="9">
    <source>
        <dbReference type="EMBL" id="ABN66852.2"/>
    </source>
</evidence>
<dbReference type="FunFam" id="3.30.450.60:FF:000002">
    <property type="entry name" value="AP-2 complex subunit mu, putative"/>
    <property type="match status" value="1"/>
</dbReference>
<dbReference type="InterPro" id="IPR036168">
    <property type="entry name" value="AP2_Mu_C_sf"/>
</dbReference>
<keyword evidence="1 7" id="KW-0813">Transport</keyword>
<dbReference type="InterPro" id="IPR022775">
    <property type="entry name" value="AP_mu_sigma_su"/>
</dbReference>
<dbReference type="Pfam" id="PF01217">
    <property type="entry name" value="Clat_adaptor_s"/>
    <property type="match status" value="1"/>
</dbReference>
<dbReference type="GeneID" id="4839655"/>
<dbReference type="OrthoDB" id="10259133at2759"/>
<dbReference type="RefSeq" id="XP_001384881.2">
    <property type="nucleotide sequence ID" value="XM_001384844.1"/>
</dbReference>
<dbReference type="EMBL" id="CP000499">
    <property type="protein sequence ID" value="ABN66852.2"/>
    <property type="molecule type" value="Genomic_DNA"/>
</dbReference>
<dbReference type="Gene3D" id="2.60.40.1170">
    <property type="entry name" value="Mu homology domain, subdomain B"/>
    <property type="match status" value="2"/>
</dbReference>
<dbReference type="PROSITE" id="PS51072">
    <property type="entry name" value="MHD"/>
    <property type="match status" value="1"/>
</dbReference>
<dbReference type="InterPro" id="IPR043512">
    <property type="entry name" value="Mu2_C"/>
</dbReference>
<dbReference type="FunCoup" id="A3LVW0">
    <property type="interactions" value="174"/>
</dbReference>
<name>A3LVW0_PICST</name>
<keyword evidence="2" id="KW-0254">Endocytosis</keyword>
<dbReference type="Proteomes" id="UP000002258">
    <property type="component" value="Chromosome 5"/>
</dbReference>
<dbReference type="GO" id="GO:0006886">
    <property type="term" value="P:intracellular protein transport"/>
    <property type="evidence" value="ECO:0007669"/>
    <property type="project" value="UniProtKB-UniRule"/>
</dbReference>
<dbReference type="SUPFAM" id="SSF49447">
    <property type="entry name" value="Second domain of Mu2 adaptin subunit (ap50) of ap2 adaptor"/>
    <property type="match status" value="1"/>
</dbReference>
<dbReference type="CDD" id="cd14836">
    <property type="entry name" value="AP2_Mu_N"/>
    <property type="match status" value="1"/>
</dbReference>
<dbReference type="STRING" id="322104.A3LVW0"/>
<reference evidence="9 10" key="1">
    <citation type="journal article" date="2007" name="Nat. Biotechnol.">
        <title>Genome sequence of the lignocellulose-bioconverting and xylose-fermenting yeast Pichia stipitis.</title>
        <authorList>
            <person name="Jeffries T.W."/>
            <person name="Grigoriev I.V."/>
            <person name="Grimwood J."/>
            <person name="Laplaza J.M."/>
            <person name="Aerts A."/>
            <person name="Salamov A."/>
            <person name="Schmutz J."/>
            <person name="Lindquist E."/>
            <person name="Dehal P."/>
            <person name="Shapiro H."/>
            <person name="Jin Y.S."/>
            <person name="Passoth V."/>
            <person name="Richardson P.M."/>
        </authorList>
    </citation>
    <scope>NUCLEOTIDE SEQUENCE [LARGE SCALE GENOMIC DNA]</scope>
    <source>
        <strain evidence="10">ATCC 58785 / CBS 6054 / NBRC 10063 / NRRL Y-11545</strain>
    </source>
</reference>
<evidence type="ECO:0000313" key="10">
    <source>
        <dbReference type="Proteomes" id="UP000002258"/>
    </source>
</evidence>
<keyword evidence="3 7" id="KW-0653">Protein transport</keyword>
<organism evidence="9 10">
    <name type="scientific">Scheffersomyces stipitis (strain ATCC 58785 / CBS 6054 / NBRC 10063 / NRRL Y-11545)</name>
    <name type="common">Yeast</name>
    <name type="synonym">Pichia stipitis</name>
    <dbReference type="NCBI Taxonomy" id="322104"/>
    <lineage>
        <taxon>Eukaryota</taxon>
        <taxon>Fungi</taxon>
        <taxon>Dikarya</taxon>
        <taxon>Ascomycota</taxon>
        <taxon>Saccharomycotina</taxon>
        <taxon>Pichiomycetes</taxon>
        <taxon>Debaryomycetaceae</taxon>
        <taxon>Scheffersomyces</taxon>
    </lineage>
</organism>
<dbReference type="eggNOG" id="KOG0938">
    <property type="taxonomic scope" value="Eukaryota"/>
</dbReference>
<dbReference type="Gene3D" id="3.30.450.60">
    <property type="match status" value="1"/>
</dbReference>